<dbReference type="InterPro" id="IPR052763">
    <property type="entry name" value="DnaJ_C4"/>
</dbReference>
<dbReference type="PANTHER" id="PTHR44825">
    <property type="match status" value="1"/>
</dbReference>
<dbReference type="InterPro" id="IPR036869">
    <property type="entry name" value="J_dom_sf"/>
</dbReference>
<evidence type="ECO:0000313" key="4">
    <source>
        <dbReference type="EnsemblMetazoa" id="GBRI005984-PA"/>
    </source>
</evidence>
<dbReference type="EnsemblMetazoa" id="GBRI005984-RA">
    <property type="protein sequence ID" value="GBRI005984-PA"/>
    <property type="gene ID" value="GBRI005984"/>
</dbReference>
<keyword evidence="2" id="KW-0812">Transmembrane</keyword>
<dbReference type="CDD" id="cd06257">
    <property type="entry name" value="DnaJ"/>
    <property type="match status" value="1"/>
</dbReference>
<dbReference type="SUPFAM" id="SSF46565">
    <property type="entry name" value="Chaperone J-domain"/>
    <property type="match status" value="1"/>
</dbReference>
<evidence type="ECO:0000313" key="5">
    <source>
        <dbReference type="Proteomes" id="UP000091820"/>
    </source>
</evidence>
<feature type="region of interest" description="Disordered" evidence="1">
    <location>
        <begin position="160"/>
        <end position="196"/>
    </location>
</feature>
<protein>
    <recommendedName>
        <fullName evidence="3">J domain-containing protein</fullName>
    </recommendedName>
</protein>
<reference evidence="5" key="1">
    <citation type="submission" date="2014-03" db="EMBL/GenBank/DDBJ databases">
        <authorList>
            <person name="Aksoy S."/>
            <person name="Warren W."/>
            <person name="Wilson R.K."/>
        </authorList>
    </citation>
    <scope>NUCLEOTIDE SEQUENCE [LARGE SCALE GENOMIC DNA]</scope>
    <source>
        <strain evidence="5">IAEA</strain>
    </source>
</reference>
<evidence type="ECO:0000256" key="1">
    <source>
        <dbReference type="SAM" id="MobiDB-lite"/>
    </source>
</evidence>
<proteinExistence type="predicted"/>
<evidence type="ECO:0000256" key="2">
    <source>
        <dbReference type="SAM" id="Phobius"/>
    </source>
</evidence>
<dbReference type="Proteomes" id="UP000091820">
    <property type="component" value="Unassembled WGS sequence"/>
</dbReference>
<feature type="compositionally biased region" description="Basic and acidic residues" evidence="1">
    <location>
        <begin position="160"/>
        <end position="185"/>
    </location>
</feature>
<keyword evidence="5" id="KW-1185">Reference proteome</keyword>
<dbReference type="AlphaFoldDB" id="A0A1A9W4H6"/>
<dbReference type="STRING" id="37001.A0A1A9W4H6"/>
<evidence type="ECO:0000259" key="3">
    <source>
        <dbReference type="PROSITE" id="PS50076"/>
    </source>
</evidence>
<dbReference type="InterPro" id="IPR001623">
    <property type="entry name" value="DnaJ_domain"/>
</dbReference>
<sequence length="196" mass="22432">MDKGSRSENYYDILKVRKDCSGKEIRSAFLELSKKYHPDVLSGVKTNPKDAEKFVQIYEAYKTLSKPNSRKEYDSLLKAAQSNQSRTMEDSSNTVVYGSWEVKPDFDSNPRPYYGVKGWNRISNSKIAVALFILGIIGGLSGFASVKSSHSFQKKRLEEVSTKANQHHERIRSDAQKYGREEQVQRLKKRISKKVD</sequence>
<dbReference type="SMART" id="SM00271">
    <property type="entry name" value="DnaJ"/>
    <property type="match status" value="1"/>
</dbReference>
<dbReference type="VEuPathDB" id="VectorBase:GBRI005984"/>
<reference evidence="4" key="2">
    <citation type="submission" date="2020-05" db="UniProtKB">
        <authorList>
            <consortium name="EnsemblMetazoa"/>
        </authorList>
    </citation>
    <scope>IDENTIFICATION</scope>
    <source>
        <strain evidence="4">IAEA</strain>
    </source>
</reference>
<dbReference type="PANTHER" id="PTHR44825:SF1">
    <property type="entry name" value="DNAJ HOMOLOG SUBFAMILY C MEMBER 4"/>
    <property type="match status" value="1"/>
</dbReference>
<keyword evidence="2" id="KW-1133">Transmembrane helix</keyword>
<organism evidence="4 5">
    <name type="scientific">Glossina brevipalpis</name>
    <dbReference type="NCBI Taxonomy" id="37001"/>
    <lineage>
        <taxon>Eukaryota</taxon>
        <taxon>Metazoa</taxon>
        <taxon>Ecdysozoa</taxon>
        <taxon>Arthropoda</taxon>
        <taxon>Hexapoda</taxon>
        <taxon>Insecta</taxon>
        <taxon>Pterygota</taxon>
        <taxon>Neoptera</taxon>
        <taxon>Endopterygota</taxon>
        <taxon>Diptera</taxon>
        <taxon>Brachycera</taxon>
        <taxon>Muscomorpha</taxon>
        <taxon>Hippoboscoidea</taxon>
        <taxon>Glossinidae</taxon>
        <taxon>Glossina</taxon>
    </lineage>
</organism>
<dbReference type="Pfam" id="PF00226">
    <property type="entry name" value="DnaJ"/>
    <property type="match status" value="1"/>
</dbReference>
<feature type="domain" description="J" evidence="3">
    <location>
        <begin position="9"/>
        <end position="77"/>
    </location>
</feature>
<feature type="compositionally biased region" description="Basic residues" evidence="1">
    <location>
        <begin position="186"/>
        <end position="196"/>
    </location>
</feature>
<dbReference type="PRINTS" id="PR00625">
    <property type="entry name" value="JDOMAIN"/>
</dbReference>
<dbReference type="PROSITE" id="PS50076">
    <property type="entry name" value="DNAJ_2"/>
    <property type="match status" value="1"/>
</dbReference>
<accession>A0A1A9W4H6</accession>
<feature type="transmembrane region" description="Helical" evidence="2">
    <location>
        <begin position="127"/>
        <end position="146"/>
    </location>
</feature>
<name>A0A1A9W4H6_9MUSC</name>
<dbReference type="Gene3D" id="1.10.287.110">
    <property type="entry name" value="DnaJ domain"/>
    <property type="match status" value="1"/>
</dbReference>
<keyword evidence="2" id="KW-0472">Membrane</keyword>